<proteinExistence type="predicted"/>
<evidence type="ECO:0000313" key="1">
    <source>
        <dbReference type="EMBL" id="DAD88709.1"/>
    </source>
</evidence>
<sequence length="158" mass="18073">MKIKSFATYGVGMDIIYEDILSTGAIADLRIKSEDEKSPELYDAWKRMEARVLEYLGKLCRVHPQCMLNVSKIQLRYARETDELESLVFCGSLMAPEAGIGFKTGAIRVNTLFDVMDTKDIGILRELEARIRGYIRGERAQAKFDFSLKNDVEDDYEE</sequence>
<dbReference type="EMBL" id="BK015046">
    <property type="protein sequence ID" value="DAD88709.1"/>
    <property type="molecule type" value="Genomic_DNA"/>
</dbReference>
<protein>
    <submittedName>
        <fullName evidence="1">Uncharacterized protein</fullName>
    </submittedName>
</protein>
<name>A0A8S5N222_9CAUD</name>
<organism evidence="1">
    <name type="scientific">Caudovirales sp. ctikv1</name>
    <dbReference type="NCBI Taxonomy" id="2826781"/>
    <lineage>
        <taxon>Viruses</taxon>
        <taxon>Duplodnaviria</taxon>
        <taxon>Heunggongvirae</taxon>
        <taxon>Uroviricota</taxon>
        <taxon>Caudoviricetes</taxon>
    </lineage>
</organism>
<accession>A0A8S5N222</accession>
<reference evidence="1" key="1">
    <citation type="journal article" date="2021" name="Proc. Natl. Acad. Sci. U.S.A.">
        <title>A Catalog of Tens of Thousands of Viruses from Human Metagenomes Reveals Hidden Associations with Chronic Diseases.</title>
        <authorList>
            <person name="Tisza M.J."/>
            <person name="Buck C.B."/>
        </authorList>
    </citation>
    <scope>NUCLEOTIDE SEQUENCE</scope>
    <source>
        <strain evidence="1">Ctikv1</strain>
    </source>
</reference>